<feature type="chain" id="PRO_5034031190" evidence="2">
    <location>
        <begin position="22"/>
        <end position="301"/>
    </location>
</feature>
<comment type="caution">
    <text evidence="3">The sequence shown here is derived from an EMBL/GenBank/DDBJ whole genome shotgun (WGS) entry which is preliminary data.</text>
</comment>
<feature type="region of interest" description="Disordered" evidence="1">
    <location>
        <begin position="97"/>
        <end position="122"/>
    </location>
</feature>
<dbReference type="Proteomes" id="UP000541154">
    <property type="component" value="Unassembled WGS sequence"/>
</dbReference>
<sequence length="301" mass="32029">MVYLKPTAVALFLALATSTLADDKLPNDLPESQIIPSSLEGLSLIKGVNVTTGLNGKDNVKQTRPFRSVYYLGAPSKLKTKDLAGCAVIFNDPPSKRFDGPEVHGRDPSGEDRNSTDTRAAHGTCPDVIEQKCIDKLTERASNGVYNGKGDACAALERELKKRSFDECRDLGGNGRGLGNFTVTSFGNLTAVSNSSSPCWPILPKSDNLAEITVQTAFGNYSANALTQQAYKVTPVLTVFYSDGNRSLVDRASSQMTCLKIVTDENPNDAPDGSDSSAPGLKGSWFVAGMAVLMTVILAGL</sequence>
<reference evidence="3 4" key="1">
    <citation type="submission" date="2019-04" db="EMBL/GenBank/DDBJ databases">
        <title>Aspergillus burnettii sp. nov., novel species from soil in southeast Queensland.</title>
        <authorList>
            <person name="Gilchrist C.L.M."/>
            <person name="Pitt J.I."/>
            <person name="Lange L."/>
            <person name="Lacey H.J."/>
            <person name="Vuong D."/>
            <person name="Midgley D.J."/>
            <person name="Greenfield P."/>
            <person name="Bradbury M."/>
            <person name="Lacey E."/>
            <person name="Busk P.K."/>
            <person name="Pilgaard B."/>
            <person name="Chooi Y.H."/>
            <person name="Piggott A.M."/>
        </authorList>
    </citation>
    <scope>NUCLEOTIDE SEQUENCE [LARGE SCALE GENOMIC DNA]</scope>
    <source>
        <strain evidence="3 4">FRR 5400</strain>
    </source>
</reference>
<keyword evidence="4" id="KW-1185">Reference proteome</keyword>
<proteinExistence type="predicted"/>
<evidence type="ECO:0000313" key="3">
    <source>
        <dbReference type="EMBL" id="KAF5862550.1"/>
    </source>
</evidence>
<accession>A0A8H6AA28</accession>
<feature type="compositionally biased region" description="Basic and acidic residues" evidence="1">
    <location>
        <begin position="97"/>
        <end position="120"/>
    </location>
</feature>
<dbReference type="AlphaFoldDB" id="A0A8H6AA28"/>
<dbReference type="EMBL" id="SPNV01000071">
    <property type="protein sequence ID" value="KAF5862550.1"/>
    <property type="molecule type" value="Genomic_DNA"/>
</dbReference>
<organism evidence="3 4">
    <name type="scientific">Petromyces alliaceus</name>
    <name type="common">Aspergillus alliaceus</name>
    <dbReference type="NCBI Taxonomy" id="209559"/>
    <lineage>
        <taxon>Eukaryota</taxon>
        <taxon>Fungi</taxon>
        <taxon>Dikarya</taxon>
        <taxon>Ascomycota</taxon>
        <taxon>Pezizomycotina</taxon>
        <taxon>Eurotiomycetes</taxon>
        <taxon>Eurotiomycetidae</taxon>
        <taxon>Eurotiales</taxon>
        <taxon>Aspergillaceae</taxon>
        <taxon>Aspergillus</taxon>
        <taxon>Aspergillus subgen. Circumdati</taxon>
    </lineage>
</organism>
<evidence type="ECO:0000256" key="1">
    <source>
        <dbReference type="SAM" id="MobiDB-lite"/>
    </source>
</evidence>
<evidence type="ECO:0000256" key="2">
    <source>
        <dbReference type="SAM" id="SignalP"/>
    </source>
</evidence>
<protein>
    <submittedName>
        <fullName evidence="3">Uncharacterized protein</fullName>
    </submittedName>
</protein>
<keyword evidence="2" id="KW-0732">Signal</keyword>
<feature type="signal peptide" evidence="2">
    <location>
        <begin position="1"/>
        <end position="21"/>
    </location>
</feature>
<evidence type="ECO:0000313" key="4">
    <source>
        <dbReference type="Proteomes" id="UP000541154"/>
    </source>
</evidence>
<name>A0A8H6AA28_PETAA</name>
<gene>
    <name evidence="3" type="ORF">ETB97_011547</name>
</gene>